<protein>
    <submittedName>
        <fullName evidence="1">Uncharacterized protein</fullName>
    </submittedName>
</protein>
<organism evidence="1 2">
    <name type="scientific">Scophthalmus maximus</name>
    <name type="common">Turbot</name>
    <name type="synonym">Psetta maxima</name>
    <dbReference type="NCBI Taxonomy" id="52904"/>
    <lineage>
        <taxon>Eukaryota</taxon>
        <taxon>Metazoa</taxon>
        <taxon>Chordata</taxon>
        <taxon>Craniata</taxon>
        <taxon>Vertebrata</taxon>
        <taxon>Euteleostomi</taxon>
        <taxon>Actinopterygii</taxon>
        <taxon>Neopterygii</taxon>
        <taxon>Teleostei</taxon>
        <taxon>Neoteleostei</taxon>
        <taxon>Acanthomorphata</taxon>
        <taxon>Carangaria</taxon>
        <taxon>Pleuronectiformes</taxon>
        <taxon>Pleuronectoidei</taxon>
        <taxon>Scophthalmidae</taxon>
        <taxon>Scophthalmus</taxon>
    </lineage>
</organism>
<reference evidence="1 2" key="1">
    <citation type="submission" date="2019-06" db="EMBL/GenBank/DDBJ databases">
        <title>Draft genomes of female and male turbot (Scophthalmus maximus).</title>
        <authorList>
            <person name="Xu H."/>
            <person name="Xu X.-W."/>
            <person name="Shao C."/>
            <person name="Chen S."/>
        </authorList>
    </citation>
    <scope>NUCLEOTIDE SEQUENCE [LARGE SCALE GENOMIC DNA]</scope>
    <source>
        <strain evidence="1">Ysfricsl-2016a</strain>
        <tissue evidence="1">Blood</tissue>
    </source>
</reference>
<evidence type="ECO:0000313" key="1">
    <source>
        <dbReference type="EMBL" id="KAF0031785.1"/>
    </source>
</evidence>
<gene>
    <name evidence="1" type="ORF">F2P81_016340</name>
</gene>
<dbReference type="Proteomes" id="UP000438429">
    <property type="component" value="Unassembled WGS sequence"/>
</dbReference>
<dbReference type="AlphaFoldDB" id="A0A6A4SGP2"/>
<proteinExistence type="predicted"/>
<evidence type="ECO:0000313" key="2">
    <source>
        <dbReference type="Proteomes" id="UP000438429"/>
    </source>
</evidence>
<comment type="caution">
    <text evidence="1">The sequence shown here is derived from an EMBL/GenBank/DDBJ whole genome shotgun (WGS) entry which is preliminary data.</text>
</comment>
<accession>A0A6A4SGP2</accession>
<dbReference type="EMBL" id="VEVO01000014">
    <property type="protein sequence ID" value="KAF0031785.1"/>
    <property type="molecule type" value="Genomic_DNA"/>
</dbReference>
<sequence>MERTLLCNYFDKGFVVASHWLVTLHLVNVPWTQKPRKPFSVEDMKRAHQGALSRVHSRAVSGEFTCSARTFRTLRSRPPRQESGSGRSCVFAQFYQSVIRQLPDLDQQLSDDRPFAVGGPKRWYSPVTAQRPCSLCGT</sequence>
<name>A0A6A4SGP2_SCOMX</name>